<dbReference type="EMBL" id="JACVDC010000010">
    <property type="protein sequence ID" value="MBC9795472.1"/>
    <property type="molecule type" value="Genomic_DNA"/>
</dbReference>
<dbReference type="RefSeq" id="WP_187964625.1">
    <property type="nucleotide sequence ID" value="NZ_JACVDC010000010.1"/>
</dbReference>
<keyword evidence="3" id="KW-1185">Reference proteome</keyword>
<protein>
    <submittedName>
        <fullName evidence="2">Endonuclease/exonuclease/phosphatase family protein</fullName>
    </submittedName>
</protein>
<evidence type="ECO:0000313" key="2">
    <source>
        <dbReference type="EMBL" id="MBC9795472.1"/>
    </source>
</evidence>
<name>A0A926Q146_9FLAO</name>
<dbReference type="PANTHER" id="PTHR42834">
    <property type="entry name" value="ENDONUCLEASE/EXONUCLEASE/PHOSPHATASE FAMILY PROTEIN (AFU_ORTHOLOGUE AFUA_3G09210)"/>
    <property type="match status" value="1"/>
</dbReference>
<keyword evidence="2" id="KW-0540">Nuclease</keyword>
<dbReference type="Gene3D" id="3.60.10.10">
    <property type="entry name" value="Endonuclease/exonuclease/phosphatase"/>
    <property type="match status" value="1"/>
</dbReference>
<feature type="domain" description="Endonuclease/exonuclease/phosphatase" evidence="1">
    <location>
        <begin position="28"/>
        <end position="307"/>
    </location>
</feature>
<dbReference type="GO" id="GO:0004519">
    <property type="term" value="F:endonuclease activity"/>
    <property type="evidence" value="ECO:0007669"/>
    <property type="project" value="UniProtKB-KW"/>
</dbReference>
<proteinExistence type="predicted"/>
<evidence type="ECO:0000259" key="1">
    <source>
        <dbReference type="Pfam" id="PF19580"/>
    </source>
</evidence>
<dbReference type="PANTHER" id="PTHR42834:SF1">
    <property type="entry name" value="ENDONUCLEASE_EXONUCLEASE_PHOSPHATASE FAMILY PROTEIN (AFU_ORTHOLOGUE AFUA_3G09210)"/>
    <property type="match status" value="1"/>
</dbReference>
<dbReference type="InterPro" id="IPR036691">
    <property type="entry name" value="Endo/exonu/phosph_ase_sf"/>
</dbReference>
<keyword evidence="2" id="KW-0255">Endonuclease</keyword>
<gene>
    <name evidence="2" type="ORF">IBL28_05820</name>
</gene>
<dbReference type="SUPFAM" id="SSF56219">
    <property type="entry name" value="DNase I-like"/>
    <property type="match status" value="1"/>
</dbReference>
<accession>A0A926Q146</accession>
<comment type="caution">
    <text evidence="2">The sequence shown here is derived from an EMBL/GenBank/DDBJ whole genome shotgun (WGS) entry which is preliminary data.</text>
</comment>
<dbReference type="AlphaFoldDB" id="A0A926Q146"/>
<dbReference type="Proteomes" id="UP000653730">
    <property type="component" value="Unassembled WGS sequence"/>
</dbReference>
<dbReference type="Pfam" id="PF19580">
    <property type="entry name" value="Exo_endo_phos_3"/>
    <property type="match status" value="1"/>
</dbReference>
<reference evidence="2 3" key="1">
    <citation type="submission" date="2020-09" db="EMBL/GenBank/DDBJ databases">
        <title>Sinomicrobium weinanense sp. nov., a halophilic bacteria isolated from saline-alkali soil.</title>
        <authorList>
            <person name="Wu P."/>
            <person name="Ren H."/>
            <person name="Mei Y."/>
            <person name="Liang Y."/>
            <person name="Chen Z."/>
        </authorList>
    </citation>
    <scope>NUCLEOTIDE SEQUENCE [LARGE SCALE GENOMIC DNA]</scope>
    <source>
        <strain evidence="2 3">FJxs</strain>
    </source>
</reference>
<evidence type="ECO:0000313" key="3">
    <source>
        <dbReference type="Proteomes" id="UP000653730"/>
    </source>
</evidence>
<sequence length="311" mass="35621">MIKYILLCFLMYIIPRSIPAQKRYSVKTIAFYNVENLFDTIHSSDSDKERTPSGSYKWTSERYMDKTTKLARVISRIGMETTGTAPDIVGLAEIENGIILRDLINDKALRAYNYGIVHFDSPDHRGIDVAFLYKRSTFTPIHFKNIPLKIHNEEGYRIYTRDQLLVTGILDGEPFHFIVNHWPSRYGGEKRSRPNRLAAAELNKQLIDSLQLHNPGAKIVSMGDLNDDPSDASLKKTLKARGKKSETGPGELFNPMEEMASKGLGTLAHRDRWHLFDQIFFTAELLDENKSSYRYWKAGIFNKHYLITPSG</sequence>
<dbReference type="InterPro" id="IPR005135">
    <property type="entry name" value="Endo/exonuclease/phosphatase"/>
</dbReference>
<keyword evidence="2" id="KW-0378">Hydrolase</keyword>
<feature type="non-terminal residue" evidence="2">
    <location>
        <position position="311"/>
    </location>
</feature>
<organism evidence="2 3">
    <name type="scientific">Sinomicrobium weinanense</name>
    <dbReference type="NCBI Taxonomy" id="2842200"/>
    <lineage>
        <taxon>Bacteria</taxon>
        <taxon>Pseudomonadati</taxon>
        <taxon>Bacteroidota</taxon>
        <taxon>Flavobacteriia</taxon>
        <taxon>Flavobacteriales</taxon>
        <taxon>Flavobacteriaceae</taxon>
        <taxon>Sinomicrobium</taxon>
    </lineage>
</organism>